<evidence type="ECO:0000313" key="1">
    <source>
        <dbReference type="EMBL" id="RUO42397.1"/>
    </source>
</evidence>
<organism evidence="1 2">
    <name type="scientific">Idiomarina aquatica</name>
    <dbReference type="NCBI Taxonomy" id="1327752"/>
    <lineage>
        <taxon>Bacteria</taxon>
        <taxon>Pseudomonadati</taxon>
        <taxon>Pseudomonadota</taxon>
        <taxon>Gammaproteobacteria</taxon>
        <taxon>Alteromonadales</taxon>
        <taxon>Idiomarinaceae</taxon>
        <taxon>Idiomarina</taxon>
    </lineage>
</organism>
<proteinExistence type="predicted"/>
<dbReference type="Proteomes" id="UP000286680">
    <property type="component" value="Unassembled WGS sequence"/>
</dbReference>
<evidence type="ECO:0000313" key="2">
    <source>
        <dbReference type="Proteomes" id="UP000286680"/>
    </source>
</evidence>
<name>A0AA94EF04_9GAMM</name>
<sequence length="329" mass="37332">MNGRRLHHQNIGFAGVLLLITLTSLPAFSQQQSFERTQQDQQLQFSYQWQEATGTSRSLSFSSDRQPFLNSFQRFRNYNLKRANRELYQQLTRFIKQQNYRGVEVTLSPRQQQLSIAVKETRQQHLQQQYQQQAQRVRSYYQQQWQDYLSANYYRYLRLPSGEQGIIPDAVQIAAQQQSLFNPLIEQIGHALRDNSRRSYTDYIAQFIQAIPYDAQEDGINNRGDGYLPPNQVLYYNQGDCDSKAGLMAALLKPIIPQAKMAIVYLPGHALFAISMASTAADATIEDGGTKLVLVEVAGPAIMPAGNISAQSQFYIDSGQYVVVPLSGG</sequence>
<keyword evidence="2" id="KW-1185">Reference proteome</keyword>
<dbReference type="EMBL" id="PIPS01000003">
    <property type="protein sequence ID" value="RUO42397.1"/>
    <property type="molecule type" value="Genomic_DNA"/>
</dbReference>
<protein>
    <submittedName>
        <fullName evidence="1">Uncharacterized protein</fullName>
    </submittedName>
</protein>
<accession>A0AA94EF04</accession>
<gene>
    <name evidence="1" type="ORF">CWE23_09840</name>
</gene>
<dbReference type="RefSeq" id="WP_126820140.1">
    <property type="nucleotide sequence ID" value="NZ_PIPS01000003.1"/>
</dbReference>
<dbReference type="AlphaFoldDB" id="A0AA94EF04"/>
<comment type="caution">
    <text evidence="1">The sequence shown here is derived from an EMBL/GenBank/DDBJ whole genome shotgun (WGS) entry which is preliminary data.</text>
</comment>
<reference evidence="2" key="1">
    <citation type="journal article" date="2018" name="Front. Microbiol.">
        <title>Genome-Based Analysis Reveals the Taxonomy and Diversity of the Family Idiomarinaceae.</title>
        <authorList>
            <person name="Liu Y."/>
            <person name="Lai Q."/>
            <person name="Shao Z."/>
        </authorList>
    </citation>
    <scope>NUCLEOTIDE SEQUENCE [LARGE SCALE GENOMIC DNA]</scope>
    <source>
        <strain evidence="2">SN-14</strain>
    </source>
</reference>